<dbReference type="GO" id="GO:0072344">
    <property type="term" value="P:rescue of stalled ribosome"/>
    <property type="evidence" value="ECO:0007669"/>
    <property type="project" value="TreeGrafter"/>
</dbReference>
<dbReference type="Proteomes" id="UP000809243">
    <property type="component" value="Unassembled WGS sequence"/>
</dbReference>
<dbReference type="PANTHER" id="PTHR15239">
    <property type="entry name" value="NUCLEAR EXPORT MEDIATOR FACTOR NEMF"/>
    <property type="match status" value="1"/>
</dbReference>
<dbReference type="Pfam" id="PF05833">
    <property type="entry name" value="NFACT_N"/>
    <property type="match status" value="1"/>
</dbReference>
<name>A0A939C9Q4_9ARCH</name>
<dbReference type="PANTHER" id="PTHR15239:SF6">
    <property type="entry name" value="RIBOSOME QUALITY CONTROL COMPLEX SUBUNIT NEMF"/>
    <property type="match status" value="1"/>
</dbReference>
<accession>A0A939C9Q4</accession>
<feature type="coiled-coil region" evidence="1">
    <location>
        <begin position="285"/>
        <end position="312"/>
    </location>
</feature>
<evidence type="ECO:0000313" key="3">
    <source>
        <dbReference type="Proteomes" id="UP000809243"/>
    </source>
</evidence>
<dbReference type="InterPro" id="IPR051608">
    <property type="entry name" value="RQC_Subunit_NEMF"/>
</dbReference>
<reference evidence="2" key="1">
    <citation type="submission" date="2021-01" db="EMBL/GenBank/DDBJ databases">
        <title>Active Sulfur Cycling in an Early Earth Analoge.</title>
        <authorList>
            <person name="Hahn C.R."/>
            <person name="Youssef N.H."/>
            <person name="Elshahed M."/>
        </authorList>
    </citation>
    <scope>NUCLEOTIDE SEQUENCE</scope>
    <source>
        <strain evidence="2">Zod_Metabat.1151</strain>
    </source>
</reference>
<sequence length="374" mass="41734">MQIPNLTLAYQIAELKPLVAGTMLRNVQELEKGWLKLKLQTRQGSKDLIVCPSAFFITSYSFPAKHQTSGYGAFLRKHLRNKRIMSLEQHGFDRIALLEFQDFFLVLELFAKGNLLLLDREMQILSAYRKEQWKDRILKKGQPYRFPSSKGISPLEISPGHLKKAFSESNADAIRSLISAVNIAPVFAEAAFEIAGIEKGTSAPALNEAQLSKLASAVKQLYSVDLKKCKPGIMEKEGEAILVPVQLPGPSPTQALPSVNNAIDSALTQSFSGAGERQPALDKKKAQLGKSIERQKLAIKELQNAIELNRAKANAIYSNYSQVSGLIAGAKSLLQEKKQEKDIMYKLKKQFPLLLDLNLKQYRAVVKLKEEERI</sequence>
<protein>
    <submittedName>
        <fullName evidence="2">NFACT family protein</fullName>
    </submittedName>
</protein>
<gene>
    <name evidence="2" type="ORF">JW744_00525</name>
</gene>
<keyword evidence="1" id="KW-0175">Coiled coil</keyword>
<evidence type="ECO:0000256" key="1">
    <source>
        <dbReference type="SAM" id="Coils"/>
    </source>
</evidence>
<evidence type="ECO:0000313" key="2">
    <source>
        <dbReference type="EMBL" id="MBN2066935.1"/>
    </source>
</evidence>
<dbReference type="AlphaFoldDB" id="A0A939C9Q4"/>
<dbReference type="EMBL" id="JAFGDB010000007">
    <property type="protein sequence ID" value="MBN2066935.1"/>
    <property type="molecule type" value="Genomic_DNA"/>
</dbReference>
<dbReference type="Gene3D" id="2.30.310.10">
    <property type="entry name" value="ibrinogen binding protein from staphylococcus aureus domain"/>
    <property type="match status" value="1"/>
</dbReference>
<proteinExistence type="predicted"/>
<dbReference type="GO" id="GO:1990112">
    <property type="term" value="C:RQC complex"/>
    <property type="evidence" value="ECO:0007669"/>
    <property type="project" value="TreeGrafter"/>
</dbReference>
<dbReference type="GO" id="GO:0043023">
    <property type="term" value="F:ribosomal large subunit binding"/>
    <property type="evidence" value="ECO:0007669"/>
    <property type="project" value="TreeGrafter"/>
</dbReference>
<dbReference type="GO" id="GO:0000049">
    <property type="term" value="F:tRNA binding"/>
    <property type="evidence" value="ECO:0007669"/>
    <property type="project" value="TreeGrafter"/>
</dbReference>
<organism evidence="2 3">
    <name type="scientific">Candidatus Iainarchaeum sp</name>
    <dbReference type="NCBI Taxonomy" id="3101447"/>
    <lineage>
        <taxon>Archaea</taxon>
        <taxon>Candidatus Iainarchaeota</taxon>
        <taxon>Candidatus Iainarchaeia</taxon>
        <taxon>Candidatus Iainarchaeales</taxon>
        <taxon>Candidatus Iainarchaeaceae</taxon>
        <taxon>Candidatus Iainarchaeum</taxon>
    </lineage>
</organism>
<comment type="caution">
    <text evidence="2">The sequence shown here is derived from an EMBL/GenBank/DDBJ whole genome shotgun (WGS) entry which is preliminary data.</text>
</comment>